<comment type="pathway">
    <text evidence="1">Protein modification; protein lipoylation via exogenous pathway; protein N(6)-(lipoyl)lysine from lipoate: step 2/2.</text>
</comment>
<dbReference type="Proteomes" id="UP000095287">
    <property type="component" value="Unplaced"/>
</dbReference>
<evidence type="ECO:0000313" key="5">
    <source>
        <dbReference type="WBParaSite" id="L893_g1382.t1"/>
    </source>
</evidence>
<dbReference type="InterPro" id="IPR045864">
    <property type="entry name" value="aa-tRNA-synth_II/BPL/LPL"/>
</dbReference>
<dbReference type="Pfam" id="PF21948">
    <property type="entry name" value="LplA-B_cat"/>
    <property type="match status" value="1"/>
</dbReference>
<organism evidence="4 5">
    <name type="scientific">Steinernema glaseri</name>
    <dbReference type="NCBI Taxonomy" id="37863"/>
    <lineage>
        <taxon>Eukaryota</taxon>
        <taxon>Metazoa</taxon>
        <taxon>Ecdysozoa</taxon>
        <taxon>Nematoda</taxon>
        <taxon>Chromadorea</taxon>
        <taxon>Rhabditida</taxon>
        <taxon>Tylenchina</taxon>
        <taxon>Panagrolaimomorpha</taxon>
        <taxon>Strongyloidoidea</taxon>
        <taxon>Steinernematidae</taxon>
        <taxon>Steinernema</taxon>
    </lineage>
</organism>
<dbReference type="PANTHER" id="PTHR12561:SF3">
    <property type="entry name" value="LIPOYLTRANSFERASE 1, MITOCHONDRIAL"/>
    <property type="match status" value="1"/>
</dbReference>
<feature type="domain" description="BPL/LPL catalytic" evidence="3">
    <location>
        <begin position="44"/>
        <end position="232"/>
    </location>
</feature>
<name>A0A1I7Y9E1_9BILA</name>
<dbReference type="InterPro" id="IPR004143">
    <property type="entry name" value="BPL_LPL_catalytic"/>
</dbReference>
<accession>A0A1I7Y9E1</accession>
<dbReference type="AlphaFoldDB" id="A0A1I7Y9E1"/>
<dbReference type="CDD" id="cd16443">
    <property type="entry name" value="LplA"/>
    <property type="match status" value="1"/>
</dbReference>
<dbReference type="GO" id="GO:0009249">
    <property type="term" value="P:protein lipoylation"/>
    <property type="evidence" value="ECO:0007669"/>
    <property type="project" value="InterPro"/>
</dbReference>
<comment type="similarity">
    <text evidence="2">Belongs to the LplA family.</text>
</comment>
<sequence>MASCASSAPKSILARLGTVYVSRNRSIFANLAFEEWVFRHHNLEKDGDALLLWSNDPAVVVGTHQNPWLEVNIPFLEANGISLARRHSGGGTVYHDHGNLNVSLLTTHKQHCRPRNLRRFAESLNRHFGVEIVPNERDDMILQPGDRKVSGTAARIARGRAYHHFTLLVDVDLPFLKNTLKSPWVDRIQTNATRSVPAKAVGYLGQEVFGVTVDEVESVVVDTFRSSCEKSSIIETSSFTGAGDAIAKNEATIREWSWIFGKTPKFTIELADGRTAKVEKGIITEVNGNSEVDIVGSRFDHKLYM</sequence>
<dbReference type="GO" id="GO:0005739">
    <property type="term" value="C:mitochondrion"/>
    <property type="evidence" value="ECO:0007669"/>
    <property type="project" value="TreeGrafter"/>
</dbReference>
<evidence type="ECO:0000256" key="2">
    <source>
        <dbReference type="ARBA" id="ARBA00008242"/>
    </source>
</evidence>
<reference evidence="5" key="1">
    <citation type="submission" date="2016-11" db="UniProtKB">
        <authorList>
            <consortium name="WormBaseParasite"/>
        </authorList>
    </citation>
    <scope>IDENTIFICATION</scope>
</reference>
<evidence type="ECO:0000256" key="1">
    <source>
        <dbReference type="ARBA" id="ARBA00005085"/>
    </source>
</evidence>
<evidence type="ECO:0000313" key="4">
    <source>
        <dbReference type="Proteomes" id="UP000095287"/>
    </source>
</evidence>
<keyword evidence="4" id="KW-1185">Reference proteome</keyword>
<dbReference type="GO" id="GO:0017118">
    <property type="term" value="F:lipoyltransferase activity"/>
    <property type="evidence" value="ECO:0007669"/>
    <property type="project" value="TreeGrafter"/>
</dbReference>
<dbReference type="UniPathway" id="UPA00537">
    <property type="reaction ID" value="UER00595"/>
</dbReference>
<dbReference type="Gene3D" id="3.30.930.10">
    <property type="entry name" value="Bira Bifunctional Protein, Domain 2"/>
    <property type="match status" value="1"/>
</dbReference>
<dbReference type="SUPFAM" id="SSF55681">
    <property type="entry name" value="Class II aaRS and biotin synthetases"/>
    <property type="match status" value="1"/>
</dbReference>
<dbReference type="InterPro" id="IPR004562">
    <property type="entry name" value="LipoylTrfase_LipoateP_Ligase"/>
</dbReference>
<dbReference type="WBParaSite" id="L893_g1382.t1">
    <property type="protein sequence ID" value="L893_g1382.t1"/>
    <property type="gene ID" value="L893_g1382"/>
</dbReference>
<dbReference type="PROSITE" id="PS51733">
    <property type="entry name" value="BPL_LPL_CATALYTIC"/>
    <property type="match status" value="1"/>
</dbReference>
<dbReference type="PANTHER" id="PTHR12561">
    <property type="entry name" value="LIPOATE-PROTEIN LIGASE"/>
    <property type="match status" value="1"/>
</dbReference>
<protein>
    <submittedName>
        <fullName evidence="5">BPL/LPL catalytic domain-containing protein</fullName>
    </submittedName>
</protein>
<proteinExistence type="inferred from homology"/>
<evidence type="ECO:0000259" key="3">
    <source>
        <dbReference type="PROSITE" id="PS51733"/>
    </source>
</evidence>